<evidence type="ECO:0000313" key="4">
    <source>
        <dbReference type="EMBL" id="MBB6430226.1"/>
    </source>
</evidence>
<comment type="caution">
    <text evidence="4">The sequence shown here is derived from an EMBL/GenBank/DDBJ whole genome shotgun (WGS) entry which is preliminary data.</text>
</comment>
<evidence type="ECO:0000256" key="3">
    <source>
        <dbReference type="SAM" id="Phobius"/>
    </source>
</evidence>
<evidence type="ECO:0008006" key="6">
    <source>
        <dbReference type="Google" id="ProtNLM"/>
    </source>
</evidence>
<protein>
    <recommendedName>
        <fullName evidence="6">DUF2802 domain-containing protein</fullName>
    </recommendedName>
</protein>
<keyword evidence="3" id="KW-1133">Transmembrane helix</keyword>
<feature type="transmembrane region" description="Helical" evidence="3">
    <location>
        <begin position="15"/>
        <end position="33"/>
    </location>
</feature>
<feature type="compositionally biased region" description="Low complexity" evidence="2">
    <location>
        <begin position="116"/>
        <end position="127"/>
    </location>
</feature>
<dbReference type="AlphaFoldDB" id="A0A7X0H6I5"/>
<keyword evidence="1" id="KW-0175">Coiled coil</keyword>
<keyword evidence="3" id="KW-0812">Transmembrane</keyword>
<feature type="region of interest" description="Disordered" evidence="2">
    <location>
        <begin position="112"/>
        <end position="134"/>
    </location>
</feature>
<evidence type="ECO:0000256" key="2">
    <source>
        <dbReference type="SAM" id="MobiDB-lite"/>
    </source>
</evidence>
<organism evidence="4 5">
    <name type="scientific">Algisphaera agarilytica</name>
    <dbReference type="NCBI Taxonomy" id="1385975"/>
    <lineage>
        <taxon>Bacteria</taxon>
        <taxon>Pseudomonadati</taxon>
        <taxon>Planctomycetota</taxon>
        <taxon>Phycisphaerae</taxon>
        <taxon>Phycisphaerales</taxon>
        <taxon>Phycisphaeraceae</taxon>
        <taxon>Algisphaera</taxon>
    </lineage>
</organism>
<keyword evidence="5" id="KW-1185">Reference proteome</keyword>
<dbReference type="RefSeq" id="WP_184677758.1">
    <property type="nucleotide sequence ID" value="NZ_JACHGY010000001.1"/>
</dbReference>
<proteinExistence type="predicted"/>
<feature type="coiled-coil region" evidence="1">
    <location>
        <begin position="62"/>
        <end position="107"/>
    </location>
</feature>
<dbReference type="EMBL" id="JACHGY010000001">
    <property type="protein sequence ID" value="MBB6430226.1"/>
    <property type="molecule type" value="Genomic_DNA"/>
</dbReference>
<name>A0A7X0H6I5_9BACT</name>
<accession>A0A7X0H6I5</accession>
<evidence type="ECO:0000256" key="1">
    <source>
        <dbReference type="SAM" id="Coils"/>
    </source>
</evidence>
<evidence type="ECO:0000313" key="5">
    <source>
        <dbReference type="Proteomes" id="UP000541810"/>
    </source>
</evidence>
<gene>
    <name evidence="4" type="ORF">HNQ40_002032</name>
</gene>
<reference evidence="4 5" key="1">
    <citation type="submission" date="2020-08" db="EMBL/GenBank/DDBJ databases">
        <title>Genomic Encyclopedia of Type Strains, Phase IV (KMG-IV): sequencing the most valuable type-strain genomes for metagenomic binning, comparative biology and taxonomic classification.</title>
        <authorList>
            <person name="Goeker M."/>
        </authorList>
    </citation>
    <scope>NUCLEOTIDE SEQUENCE [LARGE SCALE GENOMIC DNA]</scope>
    <source>
        <strain evidence="4 5">DSM 103725</strain>
    </source>
</reference>
<keyword evidence="3" id="KW-0472">Membrane</keyword>
<dbReference type="Proteomes" id="UP000541810">
    <property type="component" value="Unassembled WGS sequence"/>
</dbReference>
<sequence>MTLPLLAQLNPNDPISLGLLIVGVVFISAWLLMRIRKRSVHGPDHPTARENLERYKQQDGVRNDLEGLMVEIEQLAKRLGNQLDTKSMRLEKLIDEADLRIAQLQKAMRDEHGKLPDAGPAPAAGEPTPKPASPEAITKQLSEVVESPLTTEAQTQQLTDEVARLADAGKSAEDIAKQLGEHVGKIELILALRKS</sequence>